<dbReference type="GO" id="GO:0006508">
    <property type="term" value="P:proteolysis"/>
    <property type="evidence" value="ECO:0007669"/>
    <property type="project" value="UniProtKB-KW"/>
</dbReference>
<keyword evidence="2" id="KW-0645">Protease</keyword>
<dbReference type="Proteomes" id="UP000178681">
    <property type="component" value="Unassembled WGS sequence"/>
</dbReference>
<comment type="caution">
    <text evidence="5">The sequence shown here is derived from an EMBL/GenBank/DDBJ whole genome shotgun (WGS) entry which is preliminary data.</text>
</comment>
<dbReference type="SUPFAM" id="SSF52317">
    <property type="entry name" value="Class I glutamine amidotransferase-like"/>
    <property type="match status" value="1"/>
</dbReference>
<dbReference type="InterPro" id="IPR005320">
    <property type="entry name" value="Peptidase_S51"/>
</dbReference>
<evidence type="ECO:0000313" key="5">
    <source>
        <dbReference type="EMBL" id="OGG07750.1"/>
    </source>
</evidence>
<dbReference type="GO" id="GO:0008236">
    <property type="term" value="F:serine-type peptidase activity"/>
    <property type="evidence" value="ECO:0007669"/>
    <property type="project" value="UniProtKB-KW"/>
</dbReference>
<dbReference type="AlphaFoldDB" id="A0A1F5Z5N6"/>
<gene>
    <name evidence="5" type="ORF">A2872_02190</name>
</gene>
<dbReference type="EMBL" id="MFJG01000002">
    <property type="protein sequence ID" value="OGG07750.1"/>
    <property type="molecule type" value="Genomic_DNA"/>
</dbReference>
<evidence type="ECO:0000256" key="1">
    <source>
        <dbReference type="ARBA" id="ARBA00006534"/>
    </source>
</evidence>
<dbReference type="PANTHER" id="PTHR20842">
    <property type="entry name" value="PROTEASE S51 ALPHA-ASPARTYL DIPEPTIDASE"/>
    <property type="match status" value="1"/>
</dbReference>
<organism evidence="5 6">
    <name type="scientific">Candidatus Gottesmanbacteria bacterium RIFCSPHIGHO2_01_FULL_42_12</name>
    <dbReference type="NCBI Taxonomy" id="1798377"/>
    <lineage>
        <taxon>Bacteria</taxon>
        <taxon>Candidatus Gottesmaniibacteriota</taxon>
    </lineage>
</organism>
<keyword evidence="3" id="KW-0378">Hydrolase</keyword>
<dbReference type="InterPro" id="IPR029062">
    <property type="entry name" value="Class_I_gatase-like"/>
</dbReference>
<dbReference type="Gene3D" id="3.40.50.880">
    <property type="match status" value="1"/>
</dbReference>
<dbReference type="Pfam" id="PF03575">
    <property type="entry name" value="Peptidase_S51"/>
    <property type="match status" value="1"/>
</dbReference>
<keyword evidence="4" id="KW-0720">Serine protease</keyword>
<evidence type="ECO:0000256" key="3">
    <source>
        <dbReference type="ARBA" id="ARBA00022801"/>
    </source>
</evidence>
<comment type="similarity">
    <text evidence="1">Belongs to the peptidase S51 family.</text>
</comment>
<evidence type="ECO:0000313" key="6">
    <source>
        <dbReference type="Proteomes" id="UP000178681"/>
    </source>
</evidence>
<evidence type="ECO:0000256" key="2">
    <source>
        <dbReference type="ARBA" id="ARBA00022670"/>
    </source>
</evidence>
<reference evidence="5 6" key="1">
    <citation type="journal article" date="2016" name="Nat. Commun.">
        <title>Thousands of microbial genomes shed light on interconnected biogeochemical processes in an aquifer system.</title>
        <authorList>
            <person name="Anantharaman K."/>
            <person name="Brown C.T."/>
            <person name="Hug L.A."/>
            <person name="Sharon I."/>
            <person name="Castelle C.J."/>
            <person name="Probst A.J."/>
            <person name="Thomas B.C."/>
            <person name="Singh A."/>
            <person name="Wilkins M.J."/>
            <person name="Karaoz U."/>
            <person name="Brodie E.L."/>
            <person name="Williams K.H."/>
            <person name="Hubbard S.S."/>
            <person name="Banfield J.F."/>
        </authorList>
    </citation>
    <scope>NUCLEOTIDE SEQUENCE [LARGE SCALE GENOMIC DNA]</scope>
</reference>
<protein>
    <recommendedName>
        <fullName evidence="7">Dipeptidase E</fullName>
    </recommendedName>
</protein>
<accession>A0A1F5Z5N6</accession>
<name>A0A1F5Z5N6_9BACT</name>
<evidence type="ECO:0000256" key="4">
    <source>
        <dbReference type="ARBA" id="ARBA00022825"/>
    </source>
</evidence>
<evidence type="ECO:0008006" key="7">
    <source>
        <dbReference type="Google" id="ProtNLM"/>
    </source>
</evidence>
<dbReference type="PANTHER" id="PTHR20842:SF0">
    <property type="entry name" value="ALPHA-ASPARTYL DIPEPTIDASE"/>
    <property type="match status" value="1"/>
</dbReference>
<proteinExistence type="inferred from homology"/>
<sequence>MNKNLRMLLFSGGQTEVGKPYYHYAYDWLKSYLAPYVNKKILFIPWAIWGDHGAQDMFKFGQEQWGQFGLTLTGLHNEHNFEEAIKMADVIITGGGSIHLLVNTLAKNDLFPAIRDKVNSGALYIGTSAGSIIACPTMHTALEPSMLPAVTYDTMGVIPFQIATHYYDHDPDEFHHGPPPIVRIKNYLRLNPHPYPVACLRDGSFLQIENGEITVQGIKPVTYFDLNLARTDINPGEREKLSRKFD</sequence>